<reference evidence="1" key="1">
    <citation type="submission" date="2025-08" db="UniProtKB">
        <authorList>
            <consortium name="Ensembl"/>
        </authorList>
    </citation>
    <scope>IDENTIFICATION</scope>
</reference>
<protein>
    <submittedName>
        <fullName evidence="1">Uncharacterized protein</fullName>
    </submittedName>
</protein>
<evidence type="ECO:0000313" key="1">
    <source>
        <dbReference type="Ensembl" id="ENSFHEP00000030208.1"/>
    </source>
</evidence>
<evidence type="ECO:0000313" key="2">
    <source>
        <dbReference type="Proteomes" id="UP000265000"/>
    </source>
</evidence>
<dbReference type="Proteomes" id="UP000265000">
    <property type="component" value="Unplaced"/>
</dbReference>
<keyword evidence="2" id="KW-1185">Reference proteome</keyword>
<dbReference type="STRING" id="8078.ENSFHEP00000030208"/>
<reference evidence="1" key="2">
    <citation type="submission" date="2025-09" db="UniProtKB">
        <authorList>
            <consortium name="Ensembl"/>
        </authorList>
    </citation>
    <scope>IDENTIFICATION</scope>
</reference>
<accession>A0A3Q2QQW3</accession>
<name>A0A3Q2QQW3_FUNHE</name>
<dbReference type="Ensembl" id="ENSFHET00000021480.1">
    <property type="protein sequence ID" value="ENSFHEP00000030208.1"/>
    <property type="gene ID" value="ENSFHEG00000015358.1"/>
</dbReference>
<sequence length="180" mass="20127">MSNFKPFHSFTHITVNLKVLQITVLTHLCCHCNLQVIYATQMPFDPEGVLGSINSVLMAFLGLQVIQFHFGEHGNYSLWMKNLNNVSLANCSLVTNSDPVNSNIRECRAHDRFITPGGHAVKASPTRSTSSRTFSLLLFGFLSPTSFTEKGFSGKSKREITKSAVVHSKCKHCLHLDCWR</sequence>
<dbReference type="AlphaFoldDB" id="A0A3Q2QQW3"/>
<organism evidence="1 2">
    <name type="scientific">Fundulus heteroclitus</name>
    <name type="common">Killifish</name>
    <name type="synonym">Mummichog</name>
    <dbReference type="NCBI Taxonomy" id="8078"/>
    <lineage>
        <taxon>Eukaryota</taxon>
        <taxon>Metazoa</taxon>
        <taxon>Chordata</taxon>
        <taxon>Craniata</taxon>
        <taxon>Vertebrata</taxon>
        <taxon>Euteleostomi</taxon>
        <taxon>Actinopterygii</taxon>
        <taxon>Neopterygii</taxon>
        <taxon>Teleostei</taxon>
        <taxon>Neoteleostei</taxon>
        <taxon>Acanthomorphata</taxon>
        <taxon>Ovalentaria</taxon>
        <taxon>Atherinomorphae</taxon>
        <taxon>Cyprinodontiformes</taxon>
        <taxon>Fundulidae</taxon>
        <taxon>Fundulus</taxon>
    </lineage>
</organism>
<proteinExistence type="predicted"/>